<proteinExistence type="predicted"/>
<organism evidence="1 2">
    <name type="scientific">Edwardsiella phage pEt-SU</name>
    <dbReference type="NCBI Taxonomy" id="2562142"/>
    <lineage>
        <taxon>Viruses</taxon>
        <taxon>Duplodnaviria</taxon>
        <taxon>Heunggongvirae</taxon>
        <taxon>Uroviricota</taxon>
        <taxon>Caudoviricetes</taxon>
        <taxon>Chimalliviridae</taxon>
        <taxon>Petsuvirus</taxon>
        <taxon>Petsuvirus pEtSU</taxon>
    </lineage>
</organism>
<accession>A0A4D6DWL3</accession>
<sequence length="337" mass="37245">MTPFDDVQHYATIIAGCENINKRLEGGSKLSQDGRYAQTVLTLHAGDAGFVAGTEGFMDSIKRGATNIYEWIKKMISAIRDWFRGNKVDKEAERLDQLSKQFDLGISGAEIKRMGARKFVQFLVASKQPQRAGNERISIDTVAEEVEKMSPEQLKQVELYLASITDDPEFKEAVKEEHDFVVNKAMAAIKPRLTELNGLLEQMKEADPDGEAGKALGIEPDRAFSQFSDLLTKIDHISASTLTSTTNRIGRGVVDANKLLKSATDKLDSLNNTNKVGGGPVVSKAARIVSLLTTFVEVGRKLVAQLVVIMEKGEYNALSVFISRRWFEARTQFAAIK</sequence>
<evidence type="ECO:0000313" key="2">
    <source>
        <dbReference type="Proteomes" id="UP000297195"/>
    </source>
</evidence>
<dbReference type="EMBL" id="MK689364">
    <property type="protein sequence ID" value="QBZ70618.1"/>
    <property type="molecule type" value="Genomic_DNA"/>
</dbReference>
<gene>
    <name evidence="1" type="ORF">pETSU_037</name>
</gene>
<evidence type="ECO:0000313" key="1">
    <source>
        <dbReference type="EMBL" id="QBZ70618.1"/>
    </source>
</evidence>
<protein>
    <submittedName>
        <fullName evidence="1">Uncharacterized protein</fullName>
    </submittedName>
</protein>
<name>A0A4D6DWL3_9CAUD</name>
<dbReference type="Proteomes" id="UP000297195">
    <property type="component" value="Segment"/>
</dbReference>
<keyword evidence="2" id="KW-1185">Reference proteome</keyword>
<reference evidence="1 2" key="1">
    <citation type="submission" date="2019-03" db="EMBL/GenBank/DDBJ databases">
        <authorList>
            <person name="Kim S.G."/>
            <person name="Park S.C."/>
        </authorList>
    </citation>
    <scope>NUCLEOTIDE SEQUENCE [LARGE SCALE GENOMIC DNA]</scope>
</reference>